<dbReference type="AlphaFoldDB" id="A0A2P2NRT9"/>
<organism evidence="1">
    <name type="scientific">Rhizophora mucronata</name>
    <name type="common">Asiatic mangrove</name>
    <dbReference type="NCBI Taxonomy" id="61149"/>
    <lineage>
        <taxon>Eukaryota</taxon>
        <taxon>Viridiplantae</taxon>
        <taxon>Streptophyta</taxon>
        <taxon>Embryophyta</taxon>
        <taxon>Tracheophyta</taxon>
        <taxon>Spermatophyta</taxon>
        <taxon>Magnoliopsida</taxon>
        <taxon>eudicotyledons</taxon>
        <taxon>Gunneridae</taxon>
        <taxon>Pentapetalae</taxon>
        <taxon>rosids</taxon>
        <taxon>fabids</taxon>
        <taxon>Malpighiales</taxon>
        <taxon>Rhizophoraceae</taxon>
        <taxon>Rhizophora</taxon>
    </lineage>
</organism>
<evidence type="ECO:0000313" key="1">
    <source>
        <dbReference type="EMBL" id="MBX45183.1"/>
    </source>
</evidence>
<accession>A0A2P2NRT9</accession>
<reference evidence="1" key="1">
    <citation type="submission" date="2018-02" db="EMBL/GenBank/DDBJ databases">
        <title>Rhizophora mucronata_Transcriptome.</title>
        <authorList>
            <person name="Meera S.P."/>
            <person name="Sreeshan A."/>
            <person name="Augustine A."/>
        </authorList>
    </citation>
    <scope>NUCLEOTIDE SEQUENCE</scope>
    <source>
        <tissue evidence="1">Leaf</tissue>
    </source>
</reference>
<name>A0A2P2NRT9_RHIMU</name>
<proteinExistence type="predicted"/>
<protein>
    <submittedName>
        <fullName evidence="1">Uncharacterized protein</fullName>
    </submittedName>
</protein>
<dbReference type="EMBL" id="GGEC01064699">
    <property type="protein sequence ID" value="MBX45183.1"/>
    <property type="molecule type" value="Transcribed_RNA"/>
</dbReference>
<sequence length="51" mass="6258">MSLTRRTWKRISEVGYHCRMLWSFKLLPIILYHRSCSCWHCILIETNTFII</sequence>